<dbReference type="InterPro" id="IPR007694">
    <property type="entry name" value="DNA_helicase_DnaB-like_C"/>
</dbReference>
<dbReference type="EMBL" id="BK032577">
    <property type="protein sequence ID" value="DAF48916.1"/>
    <property type="molecule type" value="Genomic_DNA"/>
</dbReference>
<reference evidence="6" key="1">
    <citation type="journal article" date="2021" name="Proc. Natl. Acad. Sci. U.S.A.">
        <title>A Catalog of Tens of Thousands of Viruses from Human Metagenomes Reveals Hidden Associations with Chronic Diseases.</title>
        <authorList>
            <person name="Tisza M.J."/>
            <person name="Buck C.B."/>
        </authorList>
    </citation>
    <scope>NUCLEOTIDE SEQUENCE</scope>
    <source>
        <strain evidence="6">Ctnpt50</strain>
    </source>
</reference>
<evidence type="ECO:0000256" key="2">
    <source>
        <dbReference type="ARBA" id="ARBA00044969"/>
    </source>
</evidence>
<proteinExistence type="inferred from homology"/>
<dbReference type="PANTHER" id="PTHR30153">
    <property type="entry name" value="REPLICATIVE DNA HELICASE DNAB"/>
    <property type="match status" value="1"/>
</dbReference>
<evidence type="ECO:0000256" key="1">
    <source>
        <dbReference type="ARBA" id="ARBA00008428"/>
    </source>
</evidence>
<dbReference type="SUPFAM" id="SSF52540">
    <property type="entry name" value="P-loop containing nucleoside triphosphate hydrolases"/>
    <property type="match status" value="1"/>
</dbReference>
<sequence length="535" mass="60902">MCQMEQFVTGVIDQYPQELLENRLTIEGNLIACLYADITLYDDIKSTVSSETFLSRHGRLLFGVVKYLREKHFNVIDEVTVLSNCPEEVLDRLQSIGGWKTIQKLASTVDLKNWDAILDEFNKSNIILKLHKNGFNLLEEVTLDNGKKIKPLKLFEKFSANNVTEWYEERIANISINNSASSMKIISDGAALFGDEFLESLKEDGDDGVSLSEAGLNFEEKEIPMFPFLSRQTSGLHRGTTSALASHSGCGKTNLMMNIVFTLLQKGLRGVFISNEMSERELKIIMMMIILVQYRNYWKITKKKLRNNDLTEEDKDEVRAASKWWDNGPGKNLKIVTMSDADSSLTHDIIKKEALRNGIDFYVVDTFKMTLEEGGNSAFWIDLIKDSRDMDSLAKKYNLIGLYTIQLVANSIGNLFLNASALSGSKAIKEVVSLLFFLRKCEAEELEAGGPYDFRPFRSKQQPDGSWKDEPYDLDEKERREVYRVLSVDKNRYGADAGDNGVAFLYKYRGDFCKWGETCKVRPVHKRIGQDTNVR</sequence>
<dbReference type="PANTHER" id="PTHR30153:SF2">
    <property type="entry name" value="REPLICATIVE DNA HELICASE"/>
    <property type="match status" value="1"/>
</dbReference>
<evidence type="ECO:0000313" key="6">
    <source>
        <dbReference type="EMBL" id="DAF48916.1"/>
    </source>
</evidence>
<dbReference type="GO" id="GO:0043139">
    <property type="term" value="F:5'-3' DNA helicase activity"/>
    <property type="evidence" value="ECO:0007669"/>
    <property type="project" value="UniProtKB-EC"/>
</dbReference>
<dbReference type="InterPro" id="IPR007693">
    <property type="entry name" value="DNA_helicase_DnaB-like_N"/>
</dbReference>
<dbReference type="Gene3D" id="3.40.50.300">
    <property type="entry name" value="P-loop containing nucleotide triphosphate hydrolases"/>
    <property type="match status" value="1"/>
</dbReference>
<dbReference type="EC" id="5.6.2.3" evidence="2"/>
<protein>
    <recommendedName>
        <fullName evidence="2">DNA 5'-3' helicase</fullName>
        <ecNumber evidence="2">5.6.2.3</ecNumber>
    </recommendedName>
</protein>
<dbReference type="Pfam" id="PF00772">
    <property type="entry name" value="DnaB"/>
    <property type="match status" value="1"/>
</dbReference>
<accession>A0A8S5SD06</accession>
<dbReference type="GO" id="GO:0005524">
    <property type="term" value="F:ATP binding"/>
    <property type="evidence" value="ECO:0007669"/>
    <property type="project" value="InterPro"/>
</dbReference>
<evidence type="ECO:0000259" key="4">
    <source>
        <dbReference type="Pfam" id="PF00772"/>
    </source>
</evidence>
<feature type="domain" description="SF4 helicase" evidence="5">
    <location>
        <begin position="227"/>
        <end position="407"/>
    </location>
</feature>
<evidence type="ECO:0000256" key="3">
    <source>
        <dbReference type="ARBA" id="ARBA00048954"/>
    </source>
</evidence>
<dbReference type="Pfam" id="PF03796">
    <property type="entry name" value="DnaB_C"/>
    <property type="match status" value="1"/>
</dbReference>
<keyword evidence="6" id="KW-0347">Helicase</keyword>
<comment type="catalytic activity">
    <reaction evidence="3">
        <text>ATP + H2O = ADP + phosphate + H(+)</text>
        <dbReference type="Rhea" id="RHEA:13065"/>
        <dbReference type="ChEBI" id="CHEBI:15377"/>
        <dbReference type="ChEBI" id="CHEBI:15378"/>
        <dbReference type="ChEBI" id="CHEBI:30616"/>
        <dbReference type="ChEBI" id="CHEBI:43474"/>
        <dbReference type="ChEBI" id="CHEBI:456216"/>
        <dbReference type="EC" id="5.6.2.3"/>
    </reaction>
</comment>
<organism evidence="6">
    <name type="scientific">Siphoviridae sp. ctnpt50</name>
    <dbReference type="NCBI Taxonomy" id="2827941"/>
    <lineage>
        <taxon>Viruses</taxon>
        <taxon>Duplodnaviria</taxon>
        <taxon>Heunggongvirae</taxon>
        <taxon>Uroviricota</taxon>
        <taxon>Caudoviricetes</taxon>
    </lineage>
</organism>
<name>A0A8S5SD06_9CAUD</name>
<keyword evidence="6" id="KW-0067">ATP-binding</keyword>
<evidence type="ECO:0000259" key="5">
    <source>
        <dbReference type="Pfam" id="PF03796"/>
    </source>
</evidence>
<dbReference type="GO" id="GO:0006260">
    <property type="term" value="P:DNA replication"/>
    <property type="evidence" value="ECO:0007669"/>
    <property type="project" value="InterPro"/>
</dbReference>
<comment type="similarity">
    <text evidence="1">Belongs to the helicase family. DnaB subfamily.</text>
</comment>
<keyword evidence="6" id="KW-0378">Hydrolase</keyword>
<dbReference type="InterPro" id="IPR027417">
    <property type="entry name" value="P-loop_NTPase"/>
</dbReference>
<feature type="domain" description="DNA helicase DnaB-like N-terminal" evidence="4">
    <location>
        <begin position="22"/>
        <end position="112"/>
    </location>
</feature>
<keyword evidence="6" id="KW-0547">Nucleotide-binding</keyword>